<evidence type="ECO:0000256" key="1">
    <source>
        <dbReference type="RuleBase" id="RU363021"/>
    </source>
</evidence>
<accession>A0A1Y1UZZ5</accession>
<comment type="subcellular location">
    <subcellularLocation>
        <location evidence="1">Mitochondrion inner membrane</location>
    </subcellularLocation>
</comment>
<dbReference type="AlphaFoldDB" id="A0A1Y1UZZ5"/>
<name>A0A1Y1UZZ5_9FUNG</name>
<feature type="coiled-coil region" evidence="2">
    <location>
        <begin position="114"/>
        <end position="191"/>
    </location>
</feature>
<dbReference type="PANTHER" id="PTHR28268:SF1">
    <property type="entry name" value="MICOS SUBUNIT MIC26"/>
    <property type="match status" value="1"/>
</dbReference>
<evidence type="ECO:0000256" key="2">
    <source>
        <dbReference type="SAM" id="Coils"/>
    </source>
</evidence>
<dbReference type="Pfam" id="PF09769">
    <property type="entry name" value="ApoO"/>
    <property type="match status" value="1"/>
</dbReference>
<proteinExistence type="predicted"/>
<dbReference type="InterPro" id="IPR033181">
    <property type="entry name" value="Mic26_fungi"/>
</dbReference>
<reference evidence="3 4" key="2">
    <citation type="submission" date="2016-08" db="EMBL/GenBank/DDBJ databases">
        <title>Pervasive Adenine N6-methylation of Active Genes in Fungi.</title>
        <authorList>
            <consortium name="DOE Joint Genome Institute"/>
            <person name="Mondo S.J."/>
            <person name="Dannebaum R.O."/>
            <person name="Kuo R.C."/>
            <person name="Labutti K."/>
            <person name="Haridas S."/>
            <person name="Kuo A."/>
            <person name="Salamov A."/>
            <person name="Ahrendt S.R."/>
            <person name="Lipzen A."/>
            <person name="Sullivan W."/>
            <person name="Andreopoulos W.B."/>
            <person name="Clum A."/>
            <person name="Lindquist E."/>
            <person name="Daum C."/>
            <person name="Ramamoorthy G.K."/>
            <person name="Gryganskyi A."/>
            <person name="Culley D."/>
            <person name="Magnuson J.K."/>
            <person name="James T.Y."/>
            <person name="O'Malley M.A."/>
            <person name="Stajich J.E."/>
            <person name="Spatafora J.W."/>
            <person name="Visel A."/>
            <person name="Grigoriev I.V."/>
        </authorList>
    </citation>
    <scope>NUCLEOTIDE SEQUENCE [LARGE SCALE GENOMIC DNA]</scope>
    <source>
        <strain evidence="4">finn</strain>
    </source>
</reference>
<dbReference type="GO" id="GO:0042407">
    <property type="term" value="P:cristae formation"/>
    <property type="evidence" value="ECO:0007669"/>
    <property type="project" value="InterPro"/>
</dbReference>
<sequence>MSFLQNLKNKINKYVPEKERKAYPNLLYISALGVTGSIISRKSNAFVRTVTPISLMLAGTYVWYPQTSKNVYLSINNRMKTMIQNDKLKNTLSQSKNLVEGKIDTAAKTFKATANEVKGRVNKVQKEAKKELKKVQNGVEKIQKDAEKVQKSIKDKVEETSKQIKEVKETSKQVKNEIEKTQKDLNEKIEKAKN</sequence>
<dbReference type="OrthoDB" id="2399148at2759"/>
<evidence type="ECO:0000313" key="4">
    <source>
        <dbReference type="Proteomes" id="UP000193719"/>
    </source>
</evidence>
<dbReference type="EMBL" id="MCFH01000046">
    <property type="protein sequence ID" value="ORX44323.1"/>
    <property type="molecule type" value="Genomic_DNA"/>
</dbReference>
<keyword evidence="1" id="KW-0999">Mitochondrion inner membrane</keyword>
<keyword evidence="1" id="KW-0496">Mitochondrion</keyword>
<gene>
    <name evidence="3" type="ORF">BCR36DRAFT_334709</name>
</gene>
<comment type="caution">
    <text evidence="3">The sequence shown here is derived from an EMBL/GenBank/DDBJ whole genome shotgun (WGS) entry which is preliminary data.</text>
</comment>
<dbReference type="Gene3D" id="1.20.120.20">
    <property type="entry name" value="Apolipoprotein"/>
    <property type="match status" value="1"/>
</dbReference>
<organism evidence="3 4">
    <name type="scientific">Piromyces finnis</name>
    <dbReference type="NCBI Taxonomy" id="1754191"/>
    <lineage>
        <taxon>Eukaryota</taxon>
        <taxon>Fungi</taxon>
        <taxon>Fungi incertae sedis</taxon>
        <taxon>Chytridiomycota</taxon>
        <taxon>Chytridiomycota incertae sedis</taxon>
        <taxon>Neocallimastigomycetes</taxon>
        <taxon>Neocallimastigales</taxon>
        <taxon>Neocallimastigaceae</taxon>
        <taxon>Piromyces</taxon>
    </lineage>
</organism>
<keyword evidence="1" id="KW-0472">Membrane</keyword>
<dbReference type="Proteomes" id="UP000193719">
    <property type="component" value="Unassembled WGS sequence"/>
</dbReference>
<dbReference type="PANTHER" id="PTHR28268">
    <property type="entry name" value="MICOS SUBUNIT MIC26"/>
    <property type="match status" value="1"/>
</dbReference>
<dbReference type="GO" id="GO:0044284">
    <property type="term" value="C:mitochondrial crista junction"/>
    <property type="evidence" value="ECO:0007669"/>
    <property type="project" value="TreeGrafter"/>
</dbReference>
<dbReference type="InterPro" id="IPR019166">
    <property type="entry name" value="MIC26/MIC27"/>
</dbReference>
<keyword evidence="2" id="KW-0175">Coiled coil</keyword>
<comment type="function">
    <text evidence="1">Component of the MICOS complex, a large protein complex of the mitochondrial inner membrane that plays crucial roles in the maintenance of crista junctions, inner membrane architecture, and formation of contact sites to the outer membrane.</text>
</comment>
<reference evidence="3 4" key="1">
    <citation type="submission" date="2016-08" db="EMBL/GenBank/DDBJ databases">
        <title>Genomes of anaerobic fungi encode conserved fungal cellulosomes for biomass hydrolysis.</title>
        <authorList>
            <consortium name="DOE Joint Genome Institute"/>
            <person name="Haitjema C.H."/>
            <person name="Gilmore S.P."/>
            <person name="Henske J.K."/>
            <person name="Solomon K.V."/>
            <person name="De Groot R."/>
            <person name="Kuo A."/>
            <person name="Mondo S.J."/>
            <person name="Salamov A.A."/>
            <person name="Labutti K."/>
            <person name="Zhao Z."/>
            <person name="Chiniquy J."/>
            <person name="Barry K."/>
            <person name="Brewer H.M."/>
            <person name="Purvine S.O."/>
            <person name="Wright A.T."/>
            <person name="Boxma B."/>
            <person name="Van Alen T."/>
            <person name="Hackstein J.H."/>
            <person name="Baker S.E."/>
            <person name="Grigoriev I.V."/>
            <person name="O'Malley M.A."/>
        </authorList>
    </citation>
    <scope>NUCLEOTIDE SEQUENCE [LARGE SCALE GENOMIC DNA]</scope>
    <source>
        <strain evidence="4">finn</strain>
    </source>
</reference>
<dbReference type="GO" id="GO:0061617">
    <property type="term" value="C:MICOS complex"/>
    <property type="evidence" value="ECO:0007669"/>
    <property type="project" value="UniProtKB-UniRule"/>
</dbReference>
<protein>
    <recommendedName>
        <fullName evidence="1">MICOS complex subunit</fullName>
    </recommendedName>
</protein>
<comment type="subunit">
    <text evidence="1">Component of the mitochondrial contact site and cristae organizing system (MICOS) complex.</text>
</comment>
<evidence type="ECO:0000313" key="3">
    <source>
        <dbReference type="EMBL" id="ORX44323.1"/>
    </source>
</evidence>
<keyword evidence="4" id="KW-1185">Reference proteome</keyword>